<feature type="transmembrane region" description="Helical" evidence="1">
    <location>
        <begin position="249"/>
        <end position="275"/>
    </location>
</feature>
<keyword evidence="1" id="KW-0812">Transmembrane</keyword>
<gene>
    <name evidence="2" type="ORF">F1P34_05275</name>
</gene>
<dbReference type="AlphaFoldDB" id="A0A6C7TLS1"/>
<accession>A0A6C7TLS1</accession>
<protein>
    <submittedName>
        <fullName evidence="2">Uncharacterized protein</fullName>
    </submittedName>
</protein>
<feature type="transmembrane region" description="Helical" evidence="1">
    <location>
        <begin position="384"/>
        <end position="407"/>
    </location>
</feature>
<dbReference type="EMBL" id="AAKFQD010000028">
    <property type="protein sequence ID" value="ECR3230285.1"/>
    <property type="molecule type" value="Genomic_DNA"/>
</dbReference>
<sequence length="417" mass="48806">MQSLNEILFQKKIKEIRFKAIASIVCGFLSIIPYLGVLFNLVSWILFFILLYDLKIYGGAKNLFKNLFITAGIGFFSILISTNVLFAILKPRIGLFGGFYFNEDNVFLSIGAFYAIFIITLALIFPFLKAFYYEIARVTKQKYFIYAFNTCYLGLLTLIIGIGLVFLLASLVFWILAWVKFKEFDEQELSNLEERLAKTQKKVFDFDLKWIKITMALSLALSFISFLFLQSIIYDFIKSFDFLNFQEPTYLYLIFLISILAYAAIILASLSVFLLCKKLKTYKMFIYFLVWQALVIFEWHSYSIAKSTMGEDNFFINIIFGKIINIIYIIPAFFFFRTLVQVTKEKLFYLVFAFFVLSEILSHLFFVFIWALDNIRLKEKVVEMIHNISIPFLVAYFISFLIVWLSLKGQKEVKKAI</sequence>
<feature type="transmembrane region" description="Helical" evidence="1">
    <location>
        <begin position="110"/>
        <end position="132"/>
    </location>
</feature>
<feature type="transmembrane region" description="Helical" evidence="1">
    <location>
        <begin position="210"/>
        <end position="229"/>
    </location>
</feature>
<feature type="transmembrane region" description="Helical" evidence="1">
    <location>
        <begin position="67"/>
        <end position="89"/>
    </location>
</feature>
<feature type="transmembrane region" description="Helical" evidence="1">
    <location>
        <begin position="284"/>
        <end position="302"/>
    </location>
</feature>
<comment type="caution">
    <text evidence="2">The sequence shown here is derived from an EMBL/GenBank/DDBJ whole genome shotgun (WGS) entry which is preliminary data.</text>
</comment>
<feature type="transmembrane region" description="Helical" evidence="1">
    <location>
        <begin position="21"/>
        <end position="47"/>
    </location>
</feature>
<reference evidence="2" key="1">
    <citation type="submission" date="2019-09" db="EMBL/GenBank/DDBJ databases">
        <authorList>
            <person name="Ashton P.M."/>
            <person name="Dallman T."/>
            <person name="Nair S."/>
            <person name="De Pinna E."/>
            <person name="Peters T."/>
            <person name="Grant K."/>
        </authorList>
    </citation>
    <scope>NUCLEOTIDE SEQUENCE</scope>
    <source>
        <strain evidence="2">149183</strain>
    </source>
</reference>
<proteinExistence type="predicted"/>
<feature type="transmembrane region" description="Helical" evidence="1">
    <location>
        <begin position="314"/>
        <end position="336"/>
    </location>
</feature>
<keyword evidence="1" id="KW-0472">Membrane</keyword>
<evidence type="ECO:0000313" key="2">
    <source>
        <dbReference type="EMBL" id="ECR3230285.1"/>
    </source>
</evidence>
<organism evidence="2">
    <name type="scientific">Campylobacter coli</name>
    <dbReference type="NCBI Taxonomy" id="195"/>
    <lineage>
        <taxon>Bacteria</taxon>
        <taxon>Pseudomonadati</taxon>
        <taxon>Campylobacterota</taxon>
        <taxon>Epsilonproteobacteria</taxon>
        <taxon>Campylobacterales</taxon>
        <taxon>Campylobacteraceae</taxon>
        <taxon>Campylobacter</taxon>
    </lineage>
</organism>
<feature type="transmembrane region" description="Helical" evidence="1">
    <location>
        <begin position="152"/>
        <end position="179"/>
    </location>
</feature>
<evidence type="ECO:0000256" key="1">
    <source>
        <dbReference type="SAM" id="Phobius"/>
    </source>
</evidence>
<feature type="transmembrane region" description="Helical" evidence="1">
    <location>
        <begin position="348"/>
        <end position="372"/>
    </location>
</feature>
<keyword evidence="1" id="KW-1133">Transmembrane helix</keyword>
<name>A0A6C7TLS1_CAMCO</name>